<feature type="domain" description="SLH" evidence="5">
    <location>
        <begin position="640"/>
        <end position="703"/>
    </location>
</feature>
<dbReference type="EMBL" id="UAQE01000001">
    <property type="protein sequence ID" value="SPT98675.1"/>
    <property type="molecule type" value="Genomic_DNA"/>
</dbReference>
<reference evidence="6 7" key="1">
    <citation type="submission" date="2018-06" db="EMBL/GenBank/DDBJ databases">
        <authorList>
            <consortium name="Pathogen Informatics"/>
            <person name="Doyle S."/>
        </authorList>
    </citation>
    <scope>NUCLEOTIDE SEQUENCE [LARGE SCALE GENOMIC DNA]</scope>
    <source>
        <strain evidence="6 7">NCTC7582</strain>
    </source>
</reference>
<organism evidence="6 7">
    <name type="scientific">Lysinibacillus capsici</name>
    <dbReference type="NCBI Taxonomy" id="2115968"/>
    <lineage>
        <taxon>Bacteria</taxon>
        <taxon>Bacillati</taxon>
        <taxon>Bacillota</taxon>
        <taxon>Bacilli</taxon>
        <taxon>Bacillales</taxon>
        <taxon>Bacillaceae</taxon>
        <taxon>Lysinibacillus</taxon>
    </lineage>
</organism>
<dbReference type="Gene3D" id="2.60.40.4270">
    <property type="entry name" value="Listeria-Bacteroides repeat domain"/>
    <property type="match status" value="4"/>
</dbReference>
<evidence type="ECO:0000256" key="1">
    <source>
        <dbReference type="ARBA" id="ARBA00004196"/>
    </source>
</evidence>
<dbReference type="Pfam" id="PF00395">
    <property type="entry name" value="SLH"/>
    <property type="match status" value="3"/>
</dbReference>
<dbReference type="InterPro" id="IPR032675">
    <property type="entry name" value="LRR_dom_sf"/>
</dbReference>
<proteinExistence type="predicted"/>
<dbReference type="Gene3D" id="3.80.10.10">
    <property type="entry name" value="Ribonuclease Inhibitor"/>
    <property type="match status" value="1"/>
</dbReference>
<dbReference type="InterPro" id="IPR042229">
    <property type="entry name" value="Listeria/Bacterioides_rpt_sf"/>
</dbReference>
<evidence type="ECO:0000313" key="6">
    <source>
        <dbReference type="EMBL" id="SPT98675.1"/>
    </source>
</evidence>
<feature type="chain" id="PRO_5038924296" evidence="4">
    <location>
        <begin position="27"/>
        <end position="812"/>
    </location>
</feature>
<dbReference type="PANTHER" id="PTHR43308:SF5">
    <property type="entry name" value="S-LAYER PROTEIN _ PEPTIDOGLYCAN ENDO-BETA-N-ACETYLGLUCOSAMINIDASE"/>
    <property type="match status" value="1"/>
</dbReference>
<feature type="region of interest" description="Disordered" evidence="3">
    <location>
        <begin position="595"/>
        <end position="640"/>
    </location>
</feature>
<feature type="domain" description="SLH" evidence="5">
    <location>
        <begin position="758"/>
        <end position="812"/>
    </location>
</feature>
<dbReference type="GO" id="GO:0030313">
    <property type="term" value="C:cell envelope"/>
    <property type="evidence" value="ECO:0007669"/>
    <property type="project" value="UniProtKB-SubCell"/>
</dbReference>
<protein>
    <submittedName>
        <fullName evidence="6">S-layer-like domain-containing protein</fullName>
    </submittedName>
</protein>
<feature type="domain" description="SLH" evidence="5">
    <location>
        <begin position="704"/>
        <end position="757"/>
    </location>
</feature>
<dbReference type="AlphaFoldDB" id="A0A2X0XHP5"/>
<name>A0A2X0XHP5_9BACI</name>
<dbReference type="InterPro" id="IPR001119">
    <property type="entry name" value="SLH_dom"/>
</dbReference>
<gene>
    <name evidence="6" type="primary">inlA_3</name>
    <name evidence="6" type="ORF">NCTC7582_01830</name>
</gene>
<sequence>MKRISNMMIVLILLFFQYGQVPASYANEHNAIEEGADSHAKKSLNKNLVGNARFHTAPNDTGITLVAYGGAGGHVDIPAVINGQPVTIIGEASFFNKNVTSVTIPESVTKIGDRAFLMNQITTVTLPNRLESIGNLAFFDNRLSTVYIPDSVKTIGAESFANNQLTAVTIPDGITRIENSVFSRNKLESVTIPSSVTSIGNYAFYQNHLTTIILPDDLKKIGFYTFYGNNLKEVTIPEAVTYIEDWAFASNQLHWVYFNRPLVLQPNTFNYQGDRFDGWYSDLAWAKPWDGNVTQPTKIYAKGNALTYTLTFEPNSDTAIDEQQILAGEKALAPATPIKDGSQFIGWYKDEELTVPWNFYTDVITGNITLYGKWAKKPYTVIFHKDTDTITVEVLNGELLAKPSDPTKVGYTFAGWYKDEKLMIPWNFEIDKVTESMTLYGKWLTNEYIITFYTNGGTVISPVTAKYNEVIDEPLFPTKTGYKFVGWYKNEELTKPWSFDTDKVVEDTALYAKWEREAVHYILDFASNGGSAISPQRITANTTAMQPINPIKVGYTFAGWYKDAHFTKVWNFHTDIVTANTTLYAKWQWLANDSSGGGGNSSPTLTEPETTEPTLSQKPEPKPEDQAKPQPTEQTPQTEANITFSDIPQGHWAWTMIQEMARQGIITGYRDGSFKPNAPIQRQHVALMLTRALELEPKKEAFIFEDIPESHLYFEEIKQVQQAGLFDGIDGNFQPKSNMTRSQMAKVLVEALNLTAHKKETFNDVSAAHWAYNYIAILASNGITIGDQGNFRPNDAVTRAEFAIFLYRALSQ</sequence>
<dbReference type="PROSITE" id="PS51272">
    <property type="entry name" value="SLH"/>
    <property type="match status" value="3"/>
</dbReference>
<dbReference type="InterPro" id="IPR051465">
    <property type="entry name" value="Cell_Envelope_Struct_Comp"/>
</dbReference>
<dbReference type="PANTHER" id="PTHR43308">
    <property type="entry name" value="OUTER MEMBRANE PROTEIN ALPHA-RELATED"/>
    <property type="match status" value="1"/>
</dbReference>
<comment type="subcellular location">
    <subcellularLocation>
        <location evidence="1">Cell envelope</location>
    </subcellularLocation>
</comment>
<evidence type="ECO:0000256" key="3">
    <source>
        <dbReference type="SAM" id="MobiDB-lite"/>
    </source>
</evidence>
<evidence type="ECO:0000313" key="7">
    <source>
        <dbReference type="Proteomes" id="UP000251431"/>
    </source>
</evidence>
<evidence type="ECO:0000259" key="5">
    <source>
        <dbReference type="PROSITE" id="PS51272"/>
    </source>
</evidence>
<evidence type="ECO:0000256" key="4">
    <source>
        <dbReference type="SAM" id="SignalP"/>
    </source>
</evidence>
<dbReference type="InterPro" id="IPR026906">
    <property type="entry name" value="LRR_5"/>
</dbReference>
<dbReference type="Proteomes" id="UP000251431">
    <property type="component" value="Unassembled WGS sequence"/>
</dbReference>
<feature type="compositionally biased region" description="Polar residues" evidence="3">
    <location>
        <begin position="629"/>
        <end position="640"/>
    </location>
</feature>
<dbReference type="NCBIfam" id="TIGR02543">
    <property type="entry name" value="List_Bact_rpt"/>
    <property type="match status" value="4"/>
</dbReference>
<dbReference type="Pfam" id="PF13306">
    <property type="entry name" value="LRR_5"/>
    <property type="match status" value="1"/>
</dbReference>
<accession>A0A2X0XHP5</accession>
<keyword evidence="2 4" id="KW-0732">Signal</keyword>
<feature type="compositionally biased region" description="Low complexity" evidence="3">
    <location>
        <begin position="601"/>
        <end position="616"/>
    </location>
</feature>
<dbReference type="RefSeq" id="WP_112117090.1">
    <property type="nucleotide sequence ID" value="NZ_UAQE01000001.1"/>
</dbReference>
<dbReference type="Pfam" id="PF09479">
    <property type="entry name" value="Flg_new"/>
    <property type="match status" value="4"/>
</dbReference>
<dbReference type="InterPro" id="IPR013378">
    <property type="entry name" value="InlB-like_B-rpt"/>
</dbReference>
<feature type="signal peptide" evidence="4">
    <location>
        <begin position="1"/>
        <end position="26"/>
    </location>
</feature>
<evidence type="ECO:0000256" key="2">
    <source>
        <dbReference type="ARBA" id="ARBA00022729"/>
    </source>
</evidence>